<sequence length="378" mass="44246">MNVNEFTESPRPTTEILRYIGGSTIYEPKPLDENLSSILDQRSQNVLFSLGSIATSEGMPMWLKHGMSETRQFSRVVCRENFRYCRDITAGSKYVEIKLRRAHEFPTNHPCLYDSVHAIPIFTDSSLFWKSVEDFRSQNYEEKRNGCGDRQTRSKPQQLKAAIHDVLADSYTSENNGYGSFVILDLLMRPSMLATPRRQVTKTELLKRMEHLRELFRVYNQREGEDVEKAFKKREQKADALLETKFEEVSVQKRPVRSVSRRKTMRWKKNKKMMSEIKKRQMFDRLLNADESRIIRKMFERDIADPAKDENKILHRALSNLWEELMGKIGELKFEREVVVLLCEREKINYITGNCRQPPITVGARLGYRERGGFNGVT</sequence>
<dbReference type="PANTHER" id="PTHR48043">
    <property type="entry name" value="EG:EG0003.4 PROTEIN-RELATED"/>
    <property type="match status" value="1"/>
</dbReference>
<dbReference type="GO" id="GO:0015020">
    <property type="term" value="F:glucuronosyltransferase activity"/>
    <property type="evidence" value="ECO:0007669"/>
    <property type="project" value="UniProtKB-EC"/>
</dbReference>
<evidence type="ECO:0000256" key="1">
    <source>
        <dbReference type="ARBA" id="ARBA00009995"/>
    </source>
</evidence>
<gene>
    <name evidence="5" type="ORF">KIN20_019080</name>
</gene>
<evidence type="ECO:0000313" key="5">
    <source>
        <dbReference type="EMBL" id="KAJ1360166.1"/>
    </source>
</evidence>
<evidence type="ECO:0000313" key="6">
    <source>
        <dbReference type="Proteomes" id="UP001196413"/>
    </source>
</evidence>
<keyword evidence="3" id="KW-0328">Glycosyltransferase</keyword>
<dbReference type="EMBL" id="JAHQIW010003789">
    <property type="protein sequence ID" value="KAJ1360166.1"/>
    <property type="molecule type" value="Genomic_DNA"/>
</dbReference>
<organism evidence="5 6">
    <name type="scientific">Parelaphostrongylus tenuis</name>
    <name type="common">Meningeal worm</name>
    <dbReference type="NCBI Taxonomy" id="148309"/>
    <lineage>
        <taxon>Eukaryota</taxon>
        <taxon>Metazoa</taxon>
        <taxon>Ecdysozoa</taxon>
        <taxon>Nematoda</taxon>
        <taxon>Chromadorea</taxon>
        <taxon>Rhabditida</taxon>
        <taxon>Rhabditina</taxon>
        <taxon>Rhabditomorpha</taxon>
        <taxon>Strongyloidea</taxon>
        <taxon>Metastrongylidae</taxon>
        <taxon>Parelaphostrongylus</taxon>
    </lineage>
</organism>
<comment type="caution">
    <text evidence="5">The sequence shown here is derived from an EMBL/GenBank/DDBJ whole genome shotgun (WGS) entry which is preliminary data.</text>
</comment>
<evidence type="ECO:0000256" key="2">
    <source>
        <dbReference type="ARBA" id="ARBA00012544"/>
    </source>
</evidence>
<comment type="similarity">
    <text evidence="1">Belongs to the UDP-glycosyltransferase family.</text>
</comment>
<keyword evidence="6" id="KW-1185">Reference proteome</keyword>
<dbReference type="Proteomes" id="UP001196413">
    <property type="component" value="Unassembled WGS sequence"/>
</dbReference>
<proteinExistence type="inferred from homology"/>
<evidence type="ECO:0000256" key="4">
    <source>
        <dbReference type="ARBA" id="ARBA00022679"/>
    </source>
</evidence>
<reference evidence="5" key="1">
    <citation type="submission" date="2021-06" db="EMBL/GenBank/DDBJ databases">
        <title>Parelaphostrongylus tenuis whole genome reference sequence.</title>
        <authorList>
            <person name="Garwood T.J."/>
            <person name="Larsen P.A."/>
            <person name="Fountain-Jones N.M."/>
            <person name="Garbe J.R."/>
            <person name="Macchietto M.G."/>
            <person name="Kania S.A."/>
            <person name="Gerhold R.W."/>
            <person name="Richards J.E."/>
            <person name="Wolf T.M."/>
        </authorList>
    </citation>
    <scope>NUCLEOTIDE SEQUENCE</scope>
    <source>
        <strain evidence="5">MNPRO001-30</strain>
        <tissue evidence="5">Meninges</tissue>
    </source>
</reference>
<dbReference type="PANTHER" id="PTHR48043:SF145">
    <property type="entry name" value="FI06409P-RELATED"/>
    <property type="match status" value="1"/>
</dbReference>
<name>A0AAD5N4E6_PARTN</name>
<dbReference type="EC" id="2.4.1.17" evidence="2"/>
<keyword evidence="4" id="KW-0808">Transferase</keyword>
<protein>
    <recommendedName>
        <fullName evidence="2">glucuronosyltransferase</fullName>
        <ecNumber evidence="2">2.4.1.17</ecNumber>
    </recommendedName>
</protein>
<accession>A0AAD5N4E6</accession>
<evidence type="ECO:0000256" key="3">
    <source>
        <dbReference type="ARBA" id="ARBA00022676"/>
    </source>
</evidence>
<dbReference type="InterPro" id="IPR050271">
    <property type="entry name" value="UDP-glycosyltransferase"/>
</dbReference>
<dbReference type="AlphaFoldDB" id="A0AAD5N4E6"/>